<reference evidence="2 3" key="1">
    <citation type="submission" date="2024-09" db="EMBL/GenBank/DDBJ databases">
        <authorList>
            <person name="Sun Q."/>
            <person name="Mori K."/>
        </authorList>
    </citation>
    <scope>NUCLEOTIDE SEQUENCE [LARGE SCALE GENOMIC DNA]</scope>
    <source>
        <strain evidence="2 3">TBRC 5777</strain>
    </source>
</reference>
<evidence type="ECO:0000313" key="2">
    <source>
        <dbReference type="EMBL" id="MFC0406647.1"/>
    </source>
</evidence>
<keyword evidence="1" id="KW-0732">Signal</keyword>
<keyword evidence="3" id="KW-1185">Reference proteome</keyword>
<accession>A0ABV6JLQ0</accession>
<comment type="caution">
    <text evidence="2">The sequence shown here is derived from an EMBL/GenBank/DDBJ whole genome shotgun (WGS) entry which is preliminary data.</text>
</comment>
<gene>
    <name evidence="2" type="ORF">ACFFGY_00205</name>
</gene>
<protein>
    <recommendedName>
        <fullName evidence="4">PNPLA domain-containing protein</fullName>
    </recommendedName>
</protein>
<name>A0ABV6JLQ0_9PROT</name>
<sequence length="614" mass="67324">MELFGRAFMSCRVLVLLALLHLVACTNLPTKNQPDTAAERVPATPVRWRVDPACLAAQPQTSGQTREELAARCRSSSQRDLISVALSGGGTKAAVFSGEALFYLDFLGLLGRTSVLSSVSGGSFAGSVYALSCDPDTPCQGVQPHGRERPVWLYEPVMRTLGQGYKELIREQAVRAFMPLVPSTVSAGRFAEIIDRQFLGEGRGGRDPFTFGDLNPARPHLFLNATITSENRVGLGSQVAQAGCWPLPNRGFLRRRTPDEYFHFAFSDLYFGMLKSRVSDYPLASGVAASSAFPALIDFAQLQDYCATKDSERTVLLMDGGANDNQALIEIYMILSELVYGQHRSDLWQLNPRALETLSGQDRAFVIVINSSVTEMTGADVTRRRPFGLIGLLDAVLSKSLAAIDVYSAEGYTLRKQSYLTLADLLRQTQPQAAPVYPSEIALTALDQYVLGGTEAALRGKAQAADAPGADIATAWAERRAERQRRAYDAIVERPEVRDLLRLPSYHPQCYFDMRKALDASLVSLDEQDQACLQEGARWATALRAQEMCDSADPFVARPDGLRCEGGHVVPDPARITRLPPLPSPSRCEQRVQAYLSKPSGAQAIDQRLQCRRL</sequence>
<feature type="signal peptide" evidence="1">
    <location>
        <begin position="1"/>
        <end position="26"/>
    </location>
</feature>
<evidence type="ECO:0000256" key="1">
    <source>
        <dbReference type="SAM" id="SignalP"/>
    </source>
</evidence>
<organism evidence="2 3">
    <name type="scientific">Roseomonas elaeocarpi</name>
    <dbReference type="NCBI Taxonomy" id="907779"/>
    <lineage>
        <taxon>Bacteria</taxon>
        <taxon>Pseudomonadati</taxon>
        <taxon>Pseudomonadota</taxon>
        <taxon>Alphaproteobacteria</taxon>
        <taxon>Acetobacterales</taxon>
        <taxon>Roseomonadaceae</taxon>
        <taxon>Roseomonas</taxon>
    </lineage>
</organism>
<dbReference type="Gene3D" id="3.40.1090.10">
    <property type="entry name" value="Cytosolic phospholipase A2 catalytic domain"/>
    <property type="match status" value="1"/>
</dbReference>
<dbReference type="EMBL" id="JBHLUN010000001">
    <property type="protein sequence ID" value="MFC0406647.1"/>
    <property type="molecule type" value="Genomic_DNA"/>
</dbReference>
<dbReference type="SUPFAM" id="SSF52151">
    <property type="entry name" value="FabD/lysophospholipase-like"/>
    <property type="match status" value="1"/>
</dbReference>
<evidence type="ECO:0000313" key="3">
    <source>
        <dbReference type="Proteomes" id="UP001589865"/>
    </source>
</evidence>
<evidence type="ECO:0008006" key="4">
    <source>
        <dbReference type="Google" id="ProtNLM"/>
    </source>
</evidence>
<dbReference type="Proteomes" id="UP001589865">
    <property type="component" value="Unassembled WGS sequence"/>
</dbReference>
<dbReference type="InterPro" id="IPR016035">
    <property type="entry name" value="Acyl_Trfase/lysoPLipase"/>
</dbReference>
<proteinExistence type="predicted"/>
<feature type="chain" id="PRO_5045769431" description="PNPLA domain-containing protein" evidence="1">
    <location>
        <begin position="27"/>
        <end position="614"/>
    </location>
</feature>